<reference evidence="12" key="1">
    <citation type="journal article" date="2019" name="Int. J. Syst. Evol. Microbiol.">
        <title>The Global Catalogue of Microorganisms (GCM) 10K type strain sequencing project: providing services to taxonomists for standard genome sequencing and annotation.</title>
        <authorList>
            <consortium name="The Broad Institute Genomics Platform"/>
            <consortium name="The Broad Institute Genome Sequencing Center for Infectious Disease"/>
            <person name="Wu L."/>
            <person name="Ma J."/>
        </authorList>
    </citation>
    <scope>NUCLEOTIDE SEQUENCE [LARGE SCALE GENOMIC DNA]</scope>
    <source>
        <strain evidence="12">KCTC 42501</strain>
    </source>
</reference>
<dbReference type="InterPro" id="IPR001736">
    <property type="entry name" value="PLipase_D/transphosphatidylase"/>
</dbReference>
<dbReference type="HAMAP" id="MF_01917">
    <property type="entry name" value="Cardiolipin_synth_ClsB"/>
    <property type="match status" value="1"/>
</dbReference>
<name>A0ABV7W729_9BURK</name>
<evidence type="ECO:0000256" key="8">
    <source>
        <dbReference type="ARBA" id="ARBA00023264"/>
    </source>
</evidence>
<evidence type="ECO:0000256" key="2">
    <source>
        <dbReference type="ARBA" id="ARBA00022516"/>
    </source>
</evidence>
<dbReference type="CDD" id="cd09159">
    <property type="entry name" value="PLDc_ybhO_like_2"/>
    <property type="match status" value="1"/>
</dbReference>
<dbReference type="CDD" id="cd09110">
    <property type="entry name" value="PLDc_CLS_1"/>
    <property type="match status" value="1"/>
</dbReference>
<dbReference type="EC" id="2.7.8.-" evidence="9"/>
<keyword evidence="6 9" id="KW-0472">Membrane</keyword>
<feature type="active site" evidence="9">
    <location>
        <position position="135"/>
    </location>
</feature>
<evidence type="ECO:0000313" key="11">
    <source>
        <dbReference type="EMBL" id="MFC3684846.1"/>
    </source>
</evidence>
<feature type="active site" evidence="9">
    <location>
        <position position="359"/>
    </location>
</feature>
<dbReference type="PANTHER" id="PTHR21248:SF23">
    <property type="entry name" value="CARDIOLIPIN SYNTHASE B"/>
    <property type="match status" value="1"/>
</dbReference>
<dbReference type="Gene3D" id="3.30.870.10">
    <property type="entry name" value="Endonuclease Chain A"/>
    <property type="match status" value="2"/>
</dbReference>
<keyword evidence="5 9" id="KW-0443">Lipid metabolism</keyword>
<dbReference type="NCBIfam" id="NF008427">
    <property type="entry name" value="PRK11263.1"/>
    <property type="match status" value="1"/>
</dbReference>
<keyword evidence="8 9" id="KW-1208">Phospholipid metabolism</keyword>
<dbReference type="PROSITE" id="PS50035">
    <property type="entry name" value="PLD"/>
    <property type="match status" value="2"/>
</dbReference>
<evidence type="ECO:0000256" key="6">
    <source>
        <dbReference type="ARBA" id="ARBA00023136"/>
    </source>
</evidence>
<protein>
    <recommendedName>
        <fullName evidence="9">Cardiolipin synthase B</fullName>
        <shortName evidence="9">CL synthase</shortName>
        <ecNumber evidence="9">2.7.8.-</ecNumber>
    </recommendedName>
</protein>
<dbReference type="SMART" id="SM00155">
    <property type="entry name" value="PLDc"/>
    <property type="match status" value="2"/>
</dbReference>
<evidence type="ECO:0000256" key="4">
    <source>
        <dbReference type="ARBA" id="ARBA00022737"/>
    </source>
</evidence>
<comment type="function">
    <text evidence="9">Catalyzes the phosphatidyl group transfer from one phosphatidylglycerol molecule to another to form cardiolipin (CL) (diphosphatidylglycerol) and glycerol.</text>
</comment>
<feature type="active site" evidence="9">
    <location>
        <position position="130"/>
    </location>
</feature>
<evidence type="ECO:0000256" key="9">
    <source>
        <dbReference type="HAMAP-Rule" id="MF_01917"/>
    </source>
</evidence>
<keyword evidence="7 9" id="KW-0594">Phospholipid biosynthesis</keyword>
<evidence type="ECO:0000256" key="3">
    <source>
        <dbReference type="ARBA" id="ARBA00022679"/>
    </source>
</evidence>
<dbReference type="GO" id="GO:0016740">
    <property type="term" value="F:transferase activity"/>
    <property type="evidence" value="ECO:0007669"/>
    <property type="project" value="UniProtKB-KW"/>
</dbReference>
<feature type="active site" evidence="9">
    <location>
        <position position="128"/>
    </location>
</feature>
<dbReference type="InterPro" id="IPR030872">
    <property type="entry name" value="Cardiolipin_synth_ClsB"/>
</dbReference>
<keyword evidence="1 9" id="KW-1003">Cell membrane</keyword>
<feature type="domain" description="PLD phosphodiesterase" evidence="10">
    <location>
        <begin position="123"/>
        <end position="150"/>
    </location>
</feature>
<feature type="domain" description="PLD phosphodiesterase" evidence="10">
    <location>
        <begin position="347"/>
        <end position="374"/>
    </location>
</feature>
<keyword evidence="12" id="KW-1185">Reference proteome</keyword>
<keyword evidence="4" id="KW-0677">Repeat</keyword>
<evidence type="ECO:0000313" key="12">
    <source>
        <dbReference type="Proteomes" id="UP001595729"/>
    </source>
</evidence>
<dbReference type="SUPFAM" id="SSF56024">
    <property type="entry name" value="Phospholipase D/nuclease"/>
    <property type="match status" value="2"/>
</dbReference>
<keyword evidence="3 9" id="KW-0808">Transferase</keyword>
<comment type="similarity">
    <text evidence="9">Belongs to the phospholipase D family. Cardiolipin synthase subfamily. ClsB sub-subfamily.</text>
</comment>
<feature type="active site" evidence="9">
    <location>
        <position position="354"/>
    </location>
</feature>
<evidence type="ECO:0000256" key="7">
    <source>
        <dbReference type="ARBA" id="ARBA00023209"/>
    </source>
</evidence>
<gene>
    <name evidence="9 11" type="primary">clsB</name>
    <name evidence="11" type="ORF">ACFOPI_14680</name>
</gene>
<comment type="subcellular location">
    <subcellularLocation>
        <location evidence="9">Cell membrane</location>
        <topology evidence="9">Peripheral membrane protein</topology>
    </subcellularLocation>
</comment>
<evidence type="ECO:0000256" key="1">
    <source>
        <dbReference type="ARBA" id="ARBA00022475"/>
    </source>
</evidence>
<comment type="catalytic activity">
    <reaction evidence="9">
        <text>2 a 1,2-diacyl-sn-glycero-3-phospho-(1'-sn-glycerol) = a cardiolipin + glycerol</text>
        <dbReference type="Rhea" id="RHEA:31451"/>
        <dbReference type="ChEBI" id="CHEBI:17754"/>
        <dbReference type="ChEBI" id="CHEBI:62237"/>
        <dbReference type="ChEBI" id="CHEBI:64716"/>
    </reaction>
</comment>
<dbReference type="Proteomes" id="UP001595729">
    <property type="component" value="Unassembled WGS sequence"/>
</dbReference>
<dbReference type="EMBL" id="JBHRXX010000007">
    <property type="protein sequence ID" value="MFC3684846.1"/>
    <property type="molecule type" value="Genomic_DNA"/>
</dbReference>
<dbReference type="InterPro" id="IPR025202">
    <property type="entry name" value="PLD-like_dom"/>
</dbReference>
<feature type="active site" evidence="9">
    <location>
        <position position="352"/>
    </location>
</feature>
<sequence length="443" mass="49550">MKTGGPVDPSLADDRPVAPPRPGHQLLLLEGGDALFPALVEAMDAARRVVHVETYIFEFAGSALSVAEAMERAARRGVLVRLVVDGVGTPRVPEEWQRRFAEAGVRWRVYAPLGGLGLLIPSSWRRLHRKLCVVDGLVGFCGGINLIDDRDDVALGRLEVPRLDFALRVAGPLVDDMVDTMETLWWRLQAVRKAREREFRAAWEAFKEAQPVGDFTRLLRKVELYTGLGSRVNADAEASGSVLVSEGPLGVNDARATLLLRDNVSHRHDIERAYLKALGTARHDIVIANAYFIPGRKLRKALTMAAARGVRVRLMMQGRYENFFQYRAARPVYQRLVDAGIDIREYAPSALHAKVAVVDRAWATVGSTNLDPLSLLLAREANVMTTDRRFAELLHQRLDVLLEHAGQKLDARVLGSRPWHQRLLDRIAFMAMRTLLFLTGHRY</sequence>
<evidence type="ECO:0000259" key="10">
    <source>
        <dbReference type="PROSITE" id="PS50035"/>
    </source>
</evidence>
<organism evidence="11 12">
    <name type="scientific">Hydrogenophaga luteola</name>
    <dbReference type="NCBI Taxonomy" id="1591122"/>
    <lineage>
        <taxon>Bacteria</taxon>
        <taxon>Pseudomonadati</taxon>
        <taxon>Pseudomonadota</taxon>
        <taxon>Betaproteobacteria</taxon>
        <taxon>Burkholderiales</taxon>
        <taxon>Comamonadaceae</taxon>
        <taxon>Hydrogenophaga</taxon>
    </lineage>
</organism>
<keyword evidence="2 9" id="KW-0444">Lipid biosynthesis</keyword>
<comment type="caution">
    <text evidence="11">The sequence shown here is derived from an EMBL/GenBank/DDBJ whole genome shotgun (WGS) entry which is preliminary data.</text>
</comment>
<evidence type="ECO:0000256" key="5">
    <source>
        <dbReference type="ARBA" id="ARBA00023098"/>
    </source>
</evidence>
<dbReference type="Pfam" id="PF13091">
    <property type="entry name" value="PLDc_2"/>
    <property type="match status" value="2"/>
</dbReference>
<accession>A0ABV7W729</accession>
<dbReference type="PANTHER" id="PTHR21248">
    <property type="entry name" value="CARDIOLIPIN SYNTHASE"/>
    <property type="match status" value="1"/>
</dbReference>
<dbReference type="RefSeq" id="WP_382175148.1">
    <property type="nucleotide sequence ID" value="NZ_JBHRXX010000007.1"/>
</dbReference>
<proteinExistence type="inferred from homology"/>